<sequence>MVIENDYKKEVKAKILQLATTMFFQYGIRKVKMDDIAARLKISKRTLYEIYQNKEDLLYEVVMLNDKRGLEKLEEFDKPGVNVINIIIHVFKLQTEEFSRINPVFLEDIGKYPKLMEYIQNKRKRKRKQVVAFIERGISEGCFLPDINIEIMNTLADASGHYIMSNNLYNKYNIKEIFRTVVLLYIRGICTEKGIKLLDEEMKGF</sequence>
<evidence type="ECO:0000256" key="2">
    <source>
        <dbReference type="PROSITE-ProRule" id="PRU00335"/>
    </source>
</evidence>
<dbReference type="SUPFAM" id="SSF46689">
    <property type="entry name" value="Homeodomain-like"/>
    <property type="match status" value="1"/>
</dbReference>
<dbReference type="Proteomes" id="UP000217431">
    <property type="component" value="Chromosome II"/>
</dbReference>
<dbReference type="InterPro" id="IPR050109">
    <property type="entry name" value="HTH-type_TetR-like_transc_reg"/>
</dbReference>
<dbReference type="GO" id="GO:0003677">
    <property type="term" value="F:DNA binding"/>
    <property type="evidence" value="ECO:0007669"/>
    <property type="project" value="UniProtKB-UniRule"/>
</dbReference>
<feature type="DNA-binding region" description="H-T-H motif" evidence="2">
    <location>
        <begin position="32"/>
        <end position="51"/>
    </location>
</feature>
<name>A0A0T7ANN3_PREIN</name>
<dbReference type="InterPro" id="IPR001647">
    <property type="entry name" value="HTH_TetR"/>
</dbReference>
<dbReference type="PROSITE" id="PS50977">
    <property type="entry name" value="HTH_TETR_2"/>
    <property type="match status" value="1"/>
</dbReference>
<dbReference type="SUPFAM" id="SSF48498">
    <property type="entry name" value="Tetracyclin repressor-like, C-terminal domain"/>
    <property type="match status" value="1"/>
</dbReference>
<proteinExistence type="predicted"/>
<dbReference type="InterPro" id="IPR036271">
    <property type="entry name" value="Tet_transcr_reg_TetR-rel_C_sf"/>
</dbReference>
<dbReference type="EMBL" id="AP014598">
    <property type="protein sequence ID" value="BAU18631.1"/>
    <property type="molecule type" value="Genomic_DNA"/>
</dbReference>
<reference evidence="4 5" key="1">
    <citation type="journal article" date="2016" name="DNA Res.">
        <title>The complete genome sequencing of Prevotella intermedia strain OMA14 and a subsequent fine-scale, intra-species genomic comparison reveal an unusual amplification of conjugative and mobile transposons and identify a novel Prevotella-lineage-specific repeat.</title>
        <authorList>
            <person name="Naito M."/>
            <person name="Ogura Y."/>
            <person name="Itoh T."/>
            <person name="Shoji M."/>
            <person name="Okamoto M."/>
            <person name="Hayashi T."/>
            <person name="Nakayama K."/>
        </authorList>
    </citation>
    <scope>NUCLEOTIDE SEQUENCE [LARGE SCALE GENOMIC DNA]</scope>
    <source>
        <strain evidence="4 5">OMA14</strain>
    </source>
</reference>
<dbReference type="InterPro" id="IPR009057">
    <property type="entry name" value="Homeodomain-like_sf"/>
</dbReference>
<organism evidence="4 5">
    <name type="scientific">Prevotella intermedia</name>
    <dbReference type="NCBI Taxonomy" id="28131"/>
    <lineage>
        <taxon>Bacteria</taxon>
        <taxon>Pseudomonadati</taxon>
        <taxon>Bacteroidota</taxon>
        <taxon>Bacteroidia</taxon>
        <taxon>Bacteroidales</taxon>
        <taxon>Prevotellaceae</taxon>
        <taxon>Prevotella</taxon>
    </lineage>
</organism>
<keyword evidence="1 2" id="KW-0238">DNA-binding</keyword>
<dbReference type="PRINTS" id="PR00455">
    <property type="entry name" value="HTHTETR"/>
</dbReference>
<dbReference type="Gene3D" id="1.10.357.10">
    <property type="entry name" value="Tetracycline Repressor, domain 2"/>
    <property type="match status" value="1"/>
</dbReference>
<dbReference type="STRING" id="28131.BWX40_10995"/>
<dbReference type="PANTHER" id="PTHR30328">
    <property type="entry name" value="TRANSCRIPTIONAL REPRESSOR"/>
    <property type="match status" value="1"/>
</dbReference>
<dbReference type="RefSeq" id="WP_096408017.1">
    <property type="nucleotide sequence ID" value="NZ_AP014598.1"/>
</dbReference>
<accession>A0A0T7ANN3</accession>
<dbReference type="PANTHER" id="PTHR30328:SF54">
    <property type="entry name" value="HTH-TYPE TRANSCRIPTIONAL REPRESSOR SCO4008"/>
    <property type="match status" value="1"/>
</dbReference>
<dbReference type="Gene3D" id="1.10.10.60">
    <property type="entry name" value="Homeodomain-like"/>
    <property type="match status" value="1"/>
</dbReference>
<gene>
    <name evidence="4" type="ORF">PIOMA14_II_0126</name>
</gene>
<evidence type="ECO:0000313" key="5">
    <source>
        <dbReference type="Proteomes" id="UP000217431"/>
    </source>
</evidence>
<evidence type="ECO:0000256" key="1">
    <source>
        <dbReference type="ARBA" id="ARBA00023125"/>
    </source>
</evidence>
<dbReference type="AlphaFoldDB" id="A0A0T7ANN3"/>
<feature type="domain" description="HTH tetR-type" evidence="3">
    <location>
        <begin position="9"/>
        <end position="69"/>
    </location>
</feature>
<dbReference type="Pfam" id="PF00440">
    <property type="entry name" value="TetR_N"/>
    <property type="match status" value="1"/>
</dbReference>
<evidence type="ECO:0000259" key="3">
    <source>
        <dbReference type="PROSITE" id="PS50977"/>
    </source>
</evidence>
<evidence type="ECO:0000313" key="4">
    <source>
        <dbReference type="EMBL" id="BAU18631.1"/>
    </source>
</evidence>
<protein>
    <submittedName>
        <fullName evidence="4">Probable transcription regulator</fullName>
    </submittedName>
</protein>